<evidence type="ECO:0000313" key="3">
    <source>
        <dbReference type="Proteomes" id="UP000004903"/>
    </source>
</evidence>
<comment type="caution">
    <text evidence="2">The sequence shown here is derived from an EMBL/GenBank/DDBJ whole genome shotgun (WGS) entry which is preliminary data.</text>
</comment>
<accession>G5QHE6</accession>
<sequence length="39" mass="4804">MSTYQFHLVKNLFLFIWFHLMICSNFFAVILQGEFQYLL</sequence>
<dbReference type="AlphaFoldDB" id="G5QHE6"/>
<keyword evidence="1" id="KW-1133">Transmembrane helix</keyword>
<protein>
    <submittedName>
        <fullName evidence="2">Uncharacterized protein</fullName>
    </submittedName>
</protein>
<evidence type="ECO:0000256" key="1">
    <source>
        <dbReference type="SAM" id="Phobius"/>
    </source>
</evidence>
<keyword evidence="1" id="KW-0472">Membrane</keyword>
<dbReference type="Proteomes" id="UP000004903">
    <property type="component" value="Unassembled WGS sequence"/>
</dbReference>
<name>G5QHE6_SALRU</name>
<organism evidence="2 3">
    <name type="scientific">Salmonella enterica subsp. enterica serovar Rubislaw str. A4-653</name>
    <dbReference type="NCBI Taxonomy" id="913081"/>
    <lineage>
        <taxon>Bacteria</taxon>
        <taxon>Pseudomonadati</taxon>
        <taxon>Pseudomonadota</taxon>
        <taxon>Gammaproteobacteria</taxon>
        <taxon>Enterobacterales</taxon>
        <taxon>Enterobacteriaceae</taxon>
        <taxon>Salmonella</taxon>
    </lineage>
</organism>
<dbReference type="EMBL" id="AFCT01000700">
    <property type="protein sequence ID" value="EHC91006.1"/>
    <property type="molecule type" value="Genomic_DNA"/>
</dbReference>
<reference evidence="2 3" key="1">
    <citation type="journal article" date="2011" name="BMC Genomics">
        <title>Genome sequencing reveals diversification of virulence factor content and possible host adaptation in distinct subpopulations of Salmonella enterica.</title>
        <authorList>
            <person name="den Bakker H.C."/>
            <person name="Moreno Switt A.I."/>
            <person name="Govoni G."/>
            <person name="Cummings C.A."/>
            <person name="Ranieri M.L."/>
            <person name="Degoricija L."/>
            <person name="Hoelzer K."/>
            <person name="Rodriguez-Rivera L.D."/>
            <person name="Brown S."/>
            <person name="Bolchacova E."/>
            <person name="Furtado M.R."/>
            <person name="Wiedmann M."/>
        </authorList>
    </citation>
    <scope>NUCLEOTIDE SEQUENCE [LARGE SCALE GENOMIC DNA]</scope>
    <source>
        <strain evidence="2 3">A4-653</strain>
    </source>
</reference>
<dbReference type="PATRIC" id="fig|913081.3.peg.1519"/>
<keyword evidence="1" id="KW-0812">Transmembrane</keyword>
<gene>
    <name evidence="2" type="ORF">LTSERUB_1886</name>
</gene>
<evidence type="ECO:0000313" key="2">
    <source>
        <dbReference type="EMBL" id="EHC91006.1"/>
    </source>
</evidence>
<proteinExistence type="predicted"/>
<feature type="transmembrane region" description="Helical" evidence="1">
    <location>
        <begin position="12"/>
        <end position="31"/>
    </location>
</feature>